<name>A0A1I3GMY1_9SPHI</name>
<dbReference type="EMBL" id="FOQO01000003">
    <property type="protein sequence ID" value="SFI24759.1"/>
    <property type="molecule type" value="Genomic_DNA"/>
</dbReference>
<accession>A0A1I3GMY1</accession>
<dbReference type="STRING" id="1477437.SAMN05444682_10339"/>
<evidence type="ECO:0000313" key="3">
    <source>
        <dbReference type="Proteomes" id="UP000198670"/>
    </source>
</evidence>
<keyword evidence="1" id="KW-0812">Transmembrane</keyword>
<feature type="transmembrane region" description="Helical" evidence="1">
    <location>
        <begin position="102"/>
        <end position="121"/>
    </location>
</feature>
<evidence type="ECO:0000256" key="1">
    <source>
        <dbReference type="SAM" id="Phobius"/>
    </source>
</evidence>
<keyword evidence="1" id="KW-1133">Transmembrane helix</keyword>
<keyword evidence="3" id="KW-1185">Reference proteome</keyword>
<protein>
    <submittedName>
        <fullName evidence="2">Uncharacterized protein</fullName>
    </submittedName>
</protein>
<sequence>MKENRADLIAECRALIERKLNWGDSDYWSDSDFQTLSRLIHERTKVQLSITTLKRIWGKVSYSASPATSTLDALAGFLGYDSWRSFVANASPAKPKKRKFRWPLLIGSGCIVILFATVIMVRPSFLFRTAPQLSEISSALSSDDFSLSANVISQGIPTSVVFTYDARNSPTDSVFIQQHWDPNRRALVPKNGHTHTSIYYEPGFFNAKLVIGDQVIKEYPLLIPTEGWLATLNDFQSAPIHLEDGDFMEEGIIDVHPDIIEKYGLNPLSDVAEVKLFNVGQFPPIPANDFVFTAQVKSNSLSGRDPCRHIWIRLVNERMPIIFPLSINGCVSNLMVSNIDSVYSGKDHDLSGFGASVSDWVNVKCVSTKNHIRYYVDNRLAFEAPLLAEDKHIMGMIVGFSGGGALRNVRIKNGEKTIFEAFIN</sequence>
<dbReference type="AlphaFoldDB" id="A0A1I3GMY1"/>
<proteinExistence type="predicted"/>
<organism evidence="2 3">
    <name type="scientific">Parapedobacter indicus</name>
    <dbReference type="NCBI Taxonomy" id="1477437"/>
    <lineage>
        <taxon>Bacteria</taxon>
        <taxon>Pseudomonadati</taxon>
        <taxon>Bacteroidota</taxon>
        <taxon>Sphingobacteriia</taxon>
        <taxon>Sphingobacteriales</taxon>
        <taxon>Sphingobacteriaceae</taxon>
        <taxon>Parapedobacter</taxon>
    </lineage>
</organism>
<gene>
    <name evidence="2" type="ORF">SAMN05444682_10339</name>
</gene>
<reference evidence="2 3" key="1">
    <citation type="submission" date="2016-10" db="EMBL/GenBank/DDBJ databases">
        <authorList>
            <person name="de Groot N.N."/>
        </authorList>
    </citation>
    <scope>NUCLEOTIDE SEQUENCE [LARGE SCALE GENOMIC DNA]</scope>
    <source>
        <strain evidence="2 3">RK1</strain>
    </source>
</reference>
<dbReference type="Proteomes" id="UP000198670">
    <property type="component" value="Unassembled WGS sequence"/>
</dbReference>
<evidence type="ECO:0000313" key="2">
    <source>
        <dbReference type="EMBL" id="SFI24759.1"/>
    </source>
</evidence>
<dbReference type="OrthoDB" id="639802at2"/>
<keyword evidence="1" id="KW-0472">Membrane</keyword>
<dbReference type="RefSeq" id="WP_090625849.1">
    <property type="nucleotide sequence ID" value="NZ_FOQO01000003.1"/>
</dbReference>